<sequence length="449" mass="49139">MSQFDDPYPAIPNDPYSVPDADVGIDLDYLAHLLNLCTAWLFGLIIAVSVALVVWRLRSPVTYERYFGRHARQARWMLWSLTAWRRIARDSGLSTSRSVTRKDMQGKPTTKTEWTHPEILGIRMSGHCLHMSVRTRSGQTVDDLEKAVPAIRDAVGAHSGRSTVVAPGTVRMEFVMAEQLSVVETAKLPTRSDASAVDIGRRENGSTWRLPIAGLHTLTVGCSGAGKGSIFWGIAGGLGPAVKSKTALLCAIDLKYGIEVSVGSDLFTRIATTETEAVRLLAKLEEVLDMRGREMAGHKRSHTPSSDSPLVVLLIDEMAGLTAYVTDAALKKQIAASLSRILTKGRAVGVVVAAFMQDPRKEILPMRGLFTQTIAMRLRSREEVTMVLGDGVADRAPAHRISPSEPGTGYVVNEDGSTMRVRADYWPDTLIRSVASEYRYTRRAHTGQA</sequence>
<reference evidence="2 3" key="1">
    <citation type="submission" date="2015-10" db="EMBL/GenBank/DDBJ databases">
        <title>Mycobacterium gordonae draft genome assembly.</title>
        <authorList>
            <person name="Ustinova V."/>
            <person name="Smirnova T."/>
            <person name="Blagodatskikh K."/>
            <person name="Varlamov D."/>
            <person name="Larionova E."/>
            <person name="Chernousova L."/>
        </authorList>
    </citation>
    <scope>NUCLEOTIDE SEQUENCE [LARGE SCALE GENOMIC DNA]</scope>
    <source>
        <strain evidence="2 3">CTRI 14-8773</strain>
    </source>
</reference>
<dbReference type="SUPFAM" id="SSF52540">
    <property type="entry name" value="P-loop containing nucleoside triphosphate hydrolases"/>
    <property type="match status" value="1"/>
</dbReference>
<comment type="caution">
    <text evidence="2">The sequence shown here is derived from an EMBL/GenBank/DDBJ whole genome shotgun (WGS) entry which is preliminary data.</text>
</comment>
<dbReference type="Gene3D" id="3.40.50.300">
    <property type="entry name" value="P-loop containing nucleotide triphosphate hydrolases"/>
    <property type="match status" value="1"/>
</dbReference>
<evidence type="ECO:0000313" key="2">
    <source>
        <dbReference type="EMBL" id="KQH75548.1"/>
    </source>
</evidence>
<feature type="transmembrane region" description="Helical" evidence="1">
    <location>
        <begin position="29"/>
        <end position="55"/>
    </location>
</feature>
<dbReference type="RefSeq" id="WP_055581402.1">
    <property type="nucleotide sequence ID" value="NZ_LKTM01000372.1"/>
</dbReference>
<dbReference type="AlphaFoldDB" id="A0A0Q2X270"/>
<proteinExistence type="predicted"/>
<keyword evidence="2" id="KW-0131">Cell cycle</keyword>
<keyword evidence="1" id="KW-0472">Membrane</keyword>
<evidence type="ECO:0000256" key="1">
    <source>
        <dbReference type="SAM" id="Phobius"/>
    </source>
</evidence>
<dbReference type="InterPro" id="IPR027417">
    <property type="entry name" value="P-loop_NTPase"/>
</dbReference>
<dbReference type="EMBL" id="LKTM01000372">
    <property type="protein sequence ID" value="KQH75548.1"/>
    <property type="molecule type" value="Genomic_DNA"/>
</dbReference>
<protein>
    <submittedName>
        <fullName evidence="2">Cell division protein FtsK</fullName>
    </submittedName>
</protein>
<evidence type="ECO:0000313" key="3">
    <source>
        <dbReference type="Proteomes" id="UP000051677"/>
    </source>
</evidence>
<keyword evidence="1" id="KW-1133">Transmembrane helix</keyword>
<gene>
    <name evidence="2" type="ORF">AO501_25025</name>
</gene>
<dbReference type="GO" id="GO:0051301">
    <property type="term" value="P:cell division"/>
    <property type="evidence" value="ECO:0007669"/>
    <property type="project" value="UniProtKB-KW"/>
</dbReference>
<name>A0A0Q2X270_MYCGO</name>
<keyword evidence="1" id="KW-0812">Transmembrane</keyword>
<accession>A0A0Q2X270</accession>
<keyword evidence="2" id="KW-0132">Cell division</keyword>
<dbReference type="Proteomes" id="UP000051677">
    <property type="component" value="Unassembled WGS sequence"/>
</dbReference>
<dbReference type="OrthoDB" id="3217500at2"/>
<organism evidence="2 3">
    <name type="scientific">Mycobacterium gordonae</name>
    <dbReference type="NCBI Taxonomy" id="1778"/>
    <lineage>
        <taxon>Bacteria</taxon>
        <taxon>Bacillati</taxon>
        <taxon>Actinomycetota</taxon>
        <taxon>Actinomycetes</taxon>
        <taxon>Mycobacteriales</taxon>
        <taxon>Mycobacteriaceae</taxon>
        <taxon>Mycobacterium</taxon>
    </lineage>
</organism>